<dbReference type="Proteomes" id="UP000556436">
    <property type="component" value="Unassembled WGS sequence"/>
</dbReference>
<evidence type="ECO:0008006" key="3">
    <source>
        <dbReference type="Google" id="ProtNLM"/>
    </source>
</evidence>
<evidence type="ECO:0000313" key="1">
    <source>
        <dbReference type="EMBL" id="MBB4889056.1"/>
    </source>
</evidence>
<gene>
    <name evidence="1" type="ORF">FHS38_005131</name>
</gene>
<reference evidence="1 2" key="1">
    <citation type="submission" date="2020-08" db="EMBL/GenBank/DDBJ databases">
        <title>Genomic Encyclopedia of Type Strains, Phase III (KMG-III): the genomes of soil and plant-associated and newly described type strains.</title>
        <authorList>
            <person name="Whitman W."/>
        </authorList>
    </citation>
    <scope>NUCLEOTIDE SEQUENCE [LARGE SCALE GENOMIC DNA]</scope>
    <source>
        <strain evidence="1 2">CECT 3265</strain>
    </source>
</reference>
<dbReference type="SUPFAM" id="SSF55961">
    <property type="entry name" value="Bet v1-like"/>
    <property type="match status" value="1"/>
</dbReference>
<comment type="caution">
    <text evidence="1">The sequence shown here is derived from an EMBL/GenBank/DDBJ whole genome shotgun (WGS) entry which is preliminary data.</text>
</comment>
<accession>A0A7W7PFN1</accession>
<organism evidence="1 2">
    <name type="scientific">Streptomyces netropsis</name>
    <name type="common">Streptoverticillium netropsis</name>
    <dbReference type="NCBI Taxonomy" id="55404"/>
    <lineage>
        <taxon>Bacteria</taxon>
        <taxon>Bacillati</taxon>
        <taxon>Actinomycetota</taxon>
        <taxon>Actinomycetes</taxon>
        <taxon>Kitasatosporales</taxon>
        <taxon>Streptomycetaceae</taxon>
        <taxon>Streptomyces</taxon>
    </lineage>
</organism>
<dbReference type="AlphaFoldDB" id="A0A7W7PFN1"/>
<keyword evidence="2" id="KW-1185">Reference proteome</keyword>
<dbReference type="RefSeq" id="WP_184737197.1">
    <property type="nucleotide sequence ID" value="NZ_BMRW01000002.1"/>
</dbReference>
<evidence type="ECO:0000313" key="2">
    <source>
        <dbReference type="Proteomes" id="UP000556436"/>
    </source>
</evidence>
<protein>
    <recommendedName>
        <fullName evidence="3">Polyketide cyclase / dehydrase and lipid transport</fullName>
    </recommendedName>
</protein>
<dbReference type="EMBL" id="JACHJG010000012">
    <property type="protein sequence ID" value="MBB4889056.1"/>
    <property type="molecule type" value="Genomic_DNA"/>
</dbReference>
<name>A0A7W7PFN1_STRNE</name>
<sequence length="160" mass="17564">MDVHNVHERLLPVTEREAGALIDGLASDDDRLWPHESWPPMAFDQPLGPGAAGGHGPVRYSVAAYVPATRVRFTFTGPRGFHGFHEYAALPAGGGHTVLRHTLSMAARGPAGLTWPLFWRPLHDACLEDSLDRAELACTGVVARPARWSRYVRLLRALAR</sequence>
<proteinExistence type="predicted"/>